<evidence type="ECO:0000256" key="4">
    <source>
        <dbReference type="ARBA" id="ARBA00023136"/>
    </source>
</evidence>
<feature type="transmembrane region" description="Helical" evidence="5">
    <location>
        <begin position="420"/>
        <end position="442"/>
    </location>
</feature>
<dbReference type="InterPro" id="IPR050382">
    <property type="entry name" value="MFS_Na/Anion_cotransporter"/>
</dbReference>
<dbReference type="InterPro" id="IPR036259">
    <property type="entry name" value="MFS_trans_sf"/>
</dbReference>
<gene>
    <name evidence="8" type="primary">SLC17A1</name>
</gene>
<feature type="transmembrane region" description="Helical" evidence="5">
    <location>
        <begin position="448"/>
        <end position="470"/>
    </location>
</feature>
<dbReference type="Proteomes" id="UP000694923">
    <property type="component" value="Unplaced"/>
</dbReference>
<organism evidence="7 8">
    <name type="scientific">Galeopterus variegatus</name>
    <name type="common">Malayan flying lemur</name>
    <name type="synonym">Cynocephalus variegatus</name>
    <dbReference type="NCBI Taxonomy" id="482537"/>
    <lineage>
        <taxon>Eukaryota</taxon>
        <taxon>Metazoa</taxon>
        <taxon>Chordata</taxon>
        <taxon>Craniata</taxon>
        <taxon>Vertebrata</taxon>
        <taxon>Euteleostomi</taxon>
        <taxon>Mammalia</taxon>
        <taxon>Eutheria</taxon>
        <taxon>Euarchontoglires</taxon>
        <taxon>Dermoptera</taxon>
        <taxon>Cynocephalidae</taxon>
        <taxon>Galeopterus</taxon>
    </lineage>
</organism>
<dbReference type="Gene3D" id="1.20.1250.20">
    <property type="entry name" value="MFS general substrate transporter like domains"/>
    <property type="match status" value="2"/>
</dbReference>
<dbReference type="RefSeq" id="XP_008570093.1">
    <property type="nucleotide sequence ID" value="XM_008571871.1"/>
</dbReference>
<keyword evidence="2 5" id="KW-0812">Transmembrane</keyword>
<keyword evidence="7" id="KW-1185">Reference proteome</keyword>
<evidence type="ECO:0000256" key="1">
    <source>
        <dbReference type="ARBA" id="ARBA00004141"/>
    </source>
</evidence>
<name>A0ABM0QP02_GALVR</name>
<dbReference type="GeneID" id="103589830"/>
<evidence type="ECO:0000259" key="6">
    <source>
        <dbReference type="PROSITE" id="PS50850"/>
    </source>
</evidence>
<dbReference type="PANTHER" id="PTHR11662">
    <property type="entry name" value="SOLUTE CARRIER FAMILY 17"/>
    <property type="match status" value="1"/>
</dbReference>
<evidence type="ECO:0000256" key="5">
    <source>
        <dbReference type="SAM" id="Phobius"/>
    </source>
</evidence>
<feature type="transmembrane region" description="Helical" evidence="5">
    <location>
        <begin position="386"/>
        <end position="408"/>
    </location>
</feature>
<feature type="transmembrane region" description="Helical" evidence="5">
    <location>
        <begin position="359"/>
        <end position="380"/>
    </location>
</feature>
<evidence type="ECO:0000313" key="7">
    <source>
        <dbReference type="Proteomes" id="UP000694923"/>
    </source>
</evidence>
<dbReference type="SUPFAM" id="SSF103473">
    <property type="entry name" value="MFS general substrate transporter"/>
    <property type="match status" value="1"/>
</dbReference>
<keyword evidence="4 5" id="KW-0472">Membrane</keyword>
<sequence>MVENNTVCKDLEDAGVMIPIIFPFSSPVWPQLSSFPSFRFGLSLLLLSCNVAARAMATCLNLTMVSMVNSTNPQGLPNNSSKKLLDNIKNPVYNWSPDIQGIILSSGFFGMIFIQIPAGYLSGIFSVKKMVGSALFFCSLFSMLTPLAAELGDTSVIVCRAAHGVAQGIAGTAQHEIWVKWAPPLERGQLTSMSQSGSLLGSFIVLLMTGLICESLGWPMVFYIFGACGCALCLLWFVLFYDDPKDHPCISISEKEYITSSLAQQVSSSRQYLPIKAMLKSLPVWAIILGGFAYFCTNSLLILYTPMFINSVLHVTITKNGLLSGLPHLFAWICSILSGQMTDFFLTRNILRLITIRKLFTTLGLLLPAIFSLCMVYLSFSFYSTVIFLILANATVSFALCGVLINALDIAPRYYGFLRGITCFFGMIGGLISSILTGWILSQDPESSWFKVFFLLAAINVTSLIFYLVFAKAEIQDWAEEKQDTRL</sequence>
<feature type="domain" description="Major facilitator superfamily (MFS) profile" evidence="6">
    <location>
        <begin position="29"/>
        <end position="475"/>
    </location>
</feature>
<accession>A0ABM0QP02</accession>
<feature type="transmembrane region" description="Helical" evidence="5">
    <location>
        <begin position="284"/>
        <end position="309"/>
    </location>
</feature>
<feature type="transmembrane region" description="Helical" evidence="5">
    <location>
        <begin position="223"/>
        <end position="241"/>
    </location>
</feature>
<evidence type="ECO:0000256" key="3">
    <source>
        <dbReference type="ARBA" id="ARBA00022989"/>
    </source>
</evidence>
<reference evidence="8" key="1">
    <citation type="submission" date="2025-08" db="UniProtKB">
        <authorList>
            <consortium name="RefSeq"/>
        </authorList>
    </citation>
    <scope>IDENTIFICATION</scope>
</reference>
<feature type="transmembrane region" description="Helical" evidence="5">
    <location>
        <begin position="99"/>
        <end position="121"/>
    </location>
</feature>
<proteinExistence type="predicted"/>
<evidence type="ECO:0000313" key="8">
    <source>
        <dbReference type="RefSeq" id="XP_008570093.1"/>
    </source>
</evidence>
<protein>
    <submittedName>
        <fullName evidence="8">Sodium-dependent phosphate transport protein 1</fullName>
    </submittedName>
</protein>
<keyword evidence="3 5" id="KW-1133">Transmembrane helix</keyword>
<comment type="subcellular location">
    <subcellularLocation>
        <location evidence="1">Membrane</location>
        <topology evidence="1">Multi-pass membrane protein</topology>
    </subcellularLocation>
</comment>
<dbReference type="InterPro" id="IPR020846">
    <property type="entry name" value="MFS_dom"/>
</dbReference>
<dbReference type="CDD" id="cd17318">
    <property type="entry name" value="MFS_SLC17"/>
    <property type="match status" value="1"/>
</dbReference>
<dbReference type="Pfam" id="PF07690">
    <property type="entry name" value="MFS_1"/>
    <property type="match status" value="1"/>
</dbReference>
<feature type="transmembrane region" description="Helical" evidence="5">
    <location>
        <begin position="329"/>
        <end position="347"/>
    </location>
</feature>
<dbReference type="PANTHER" id="PTHR11662:SF26">
    <property type="entry name" value="SODIUM-DEPENDENT PHOSPHATE TRANSPORT PROTEIN 1"/>
    <property type="match status" value="1"/>
</dbReference>
<feature type="transmembrane region" description="Helical" evidence="5">
    <location>
        <begin position="197"/>
        <end position="217"/>
    </location>
</feature>
<dbReference type="PROSITE" id="PS50850">
    <property type="entry name" value="MFS"/>
    <property type="match status" value="1"/>
</dbReference>
<dbReference type="InterPro" id="IPR011701">
    <property type="entry name" value="MFS"/>
</dbReference>
<evidence type="ECO:0000256" key="2">
    <source>
        <dbReference type="ARBA" id="ARBA00022692"/>
    </source>
</evidence>